<organism evidence="3 4">
    <name type="scientific">Streptomyces aureoversilis</name>
    <dbReference type="NCBI Taxonomy" id="67277"/>
    <lineage>
        <taxon>Bacteria</taxon>
        <taxon>Bacillati</taxon>
        <taxon>Actinomycetota</taxon>
        <taxon>Actinomycetes</taxon>
        <taxon>Kitasatosporales</taxon>
        <taxon>Streptomycetaceae</taxon>
        <taxon>Streptomyces</taxon>
    </lineage>
</organism>
<keyword evidence="2" id="KW-0812">Transmembrane</keyword>
<gene>
    <name evidence="3" type="ORF">ACFPP6_30565</name>
</gene>
<feature type="compositionally biased region" description="Acidic residues" evidence="1">
    <location>
        <begin position="159"/>
        <end position="168"/>
    </location>
</feature>
<proteinExistence type="predicted"/>
<keyword evidence="2" id="KW-1133">Transmembrane helix</keyword>
<feature type="region of interest" description="Disordered" evidence="1">
    <location>
        <begin position="155"/>
        <end position="175"/>
    </location>
</feature>
<feature type="compositionally biased region" description="Low complexity" evidence="1">
    <location>
        <begin position="280"/>
        <end position="300"/>
    </location>
</feature>
<evidence type="ECO:0000313" key="4">
    <source>
        <dbReference type="Proteomes" id="UP001596222"/>
    </source>
</evidence>
<evidence type="ECO:0000256" key="1">
    <source>
        <dbReference type="SAM" id="MobiDB-lite"/>
    </source>
</evidence>
<evidence type="ECO:0000256" key="2">
    <source>
        <dbReference type="SAM" id="Phobius"/>
    </source>
</evidence>
<feature type="region of interest" description="Disordered" evidence="1">
    <location>
        <begin position="277"/>
        <end position="322"/>
    </location>
</feature>
<feature type="transmembrane region" description="Helical" evidence="2">
    <location>
        <begin position="97"/>
        <end position="126"/>
    </location>
</feature>
<evidence type="ECO:0008006" key="5">
    <source>
        <dbReference type="Google" id="ProtNLM"/>
    </source>
</evidence>
<feature type="transmembrane region" description="Helical" evidence="2">
    <location>
        <begin position="132"/>
        <end position="152"/>
    </location>
</feature>
<dbReference type="EMBL" id="JBHSKJ010000022">
    <property type="protein sequence ID" value="MFC5149017.1"/>
    <property type="molecule type" value="Genomic_DNA"/>
</dbReference>
<comment type="caution">
    <text evidence="3">The sequence shown here is derived from an EMBL/GenBank/DDBJ whole genome shotgun (WGS) entry which is preliminary data.</text>
</comment>
<accession>A0ABW0A6E6</accession>
<keyword evidence="4" id="KW-1185">Reference proteome</keyword>
<name>A0ABW0A6E6_9ACTN</name>
<dbReference type="Proteomes" id="UP001596222">
    <property type="component" value="Unassembled WGS sequence"/>
</dbReference>
<evidence type="ECO:0000313" key="3">
    <source>
        <dbReference type="EMBL" id="MFC5149017.1"/>
    </source>
</evidence>
<sequence>MKRLLHEIAIPFQGSKEAVQLFLAGSRVMTVYLLRCLAKGIKFGWAAAMQLDAAPPQDTSAENDTNSKRTDVRGAGGGRPGSHRSKRTGGASADGRISAFIVALLVVFIALGIAITGIALVWHFAAPYVANYAQWIAVILMAVWTVTAWIVAPPVSAPEPDDEQEDSLGDQHGEDPEDQFDLALASFIVSAVIDADREGHKGVHLTELLQRLKTEKQGFEAWDTTRLRAWCTTTEIPFDRGVRAKGKGPTWGVRADQLEQALEVPLREASATLPQHLARARAAGDSAAPAPGAHSAPAEAVSPAEQPPPITLHFQPASDPSP</sequence>
<feature type="region of interest" description="Disordered" evidence="1">
    <location>
        <begin position="55"/>
        <end position="91"/>
    </location>
</feature>
<protein>
    <recommendedName>
        <fullName evidence="5">Integral membrane protein</fullName>
    </recommendedName>
</protein>
<dbReference type="RefSeq" id="WP_382049324.1">
    <property type="nucleotide sequence ID" value="NZ_JBHSKJ010000022.1"/>
</dbReference>
<reference evidence="4" key="1">
    <citation type="journal article" date="2019" name="Int. J. Syst. Evol. Microbiol.">
        <title>The Global Catalogue of Microorganisms (GCM) 10K type strain sequencing project: providing services to taxonomists for standard genome sequencing and annotation.</title>
        <authorList>
            <consortium name="The Broad Institute Genomics Platform"/>
            <consortium name="The Broad Institute Genome Sequencing Center for Infectious Disease"/>
            <person name="Wu L."/>
            <person name="Ma J."/>
        </authorList>
    </citation>
    <scope>NUCLEOTIDE SEQUENCE [LARGE SCALE GENOMIC DNA]</scope>
    <source>
        <strain evidence="4">CGMCC 4.1641</strain>
    </source>
</reference>
<keyword evidence="2" id="KW-0472">Membrane</keyword>